<dbReference type="Proteomes" id="UP000011761">
    <property type="component" value="Unassembled WGS sequence"/>
</dbReference>
<sequence>MTRRVVTDAAIPRISRNSFCRNQPDTNVRQPNWCSYRVIFMTVSWAFDRGICLFRVNNTAALKAHLSGIQPGLGNPSSSNVDPSRVNVLLLSHIEERPYLVDAPRIWKLDTRRAMCVRP</sequence>
<protein>
    <submittedName>
        <fullName evidence="1">Uncharacterized protein</fullName>
    </submittedName>
</protein>
<accession>M2MUC3</accession>
<gene>
    <name evidence="1" type="ORF">BAUCODRAFT_172255</name>
</gene>
<dbReference type="RefSeq" id="XP_007671691.1">
    <property type="nucleotide sequence ID" value="XM_007673501.1"/>
</dbReference>
<dbReference type="AlphaFoldDB" id="M2MUC3"/>
<proteinExistence type="predicted"/>
<dbReference type="KEGG" id="bcom:BAUCODRAFT_172255"/>
<dbReference type="HOGENOM" id="CLU_2061073_0_0_1"/>
<name>M2MUC3_BAUPA</name>
<evidence type="ECO:0000313" key="2">
    <source>
        <dbReference type="Proteomes" id="UP000011761"/>
    </source>
</evidence>
<reference evidence="1 2" key="1">
    <citation type="journal article" date="2012" name="PLoS Pathog.">
        <title>Diverse lifestyles and strategies of plant pathogenesis encoded in the genomes of eighteen Dothideomycetes fungi.</title>
        <authorList>
            <person name="Ohm R.A."/>
            <person name="Feau N."/>
            <person name="Henrissat B."/>
            <person name="Schoch C.L."/>
            <person name="Horwitz B.A."/>
            <person name="Barry K.W."/>
            <person name="Condon B.J."/>
            <person name="Copeland A.C."/>
            <person name="Dhillon B."/>
            <person name="Glaser F."/>
            <person name="Hesse C.N."/>
            <person name="Kosti I."/>
            <person name="LaButti K."/>
            <person name="Lindquist E.A."/>
            <person name="Lucas S."/>
            <person name="Salamov A.A."/>
            <person name="Bradshaw R.E."/>
            <person name="Ciuffetti L."/>
            <person name="Hamelin R.C."/>
            <person name="Kema G.H.J."/>
            <person name="Lawrence C."/>
            <person name="Scott J.A."/>
            <person name="Spatafora J.W."/>
            <person name="Turgeon B.G."/>
            <person name="de Wit P.J.G.M."/>
            <person name="Zhong S."/>
            <person name="Goodwin S.B."/>
            <person name="Grigoriev I.V."/>
        </authorList>
    </citation>
    <scope>NUCLEOTIDE SEQUENCE [LARGE SCALE GENOMIC DNA]</scope>
    <source>
        <strain evidence="1 2">UAMH 10762</strain>
    </source>
</reference>
<dbReference type="GeneID" id="19109436"/>
<dbReference type="EMBL" id="KB445550">
    <property type="protein sequence ID" value="EMD00507.1"/>
    <property type="molecule type" value="Genomic_DNA"/>
</dbReference>
<evidence type="ECO:0000313" key="1">
    <source>
        <dbReference type="EMBL" id="EMD00507.1"/>
    </source>
</evidence>
<organism evidence="1 2">
    <name type="scientific">Baudoinia panamericana (strain UAMH 10762)</name>
    <name type="common">Angels' share fungus</name>
    <name type="synonym">Baudoinia compniacensis (strain UAMH 10762)</name>
    <dbReference type="NCBI Taxonomy" id="717646"/>
    <lineage>
        <taxon>Eukaryota</taxon>
        <taxon>Fungi</taxon>
        <taxon>Dikarya</taxon>
        <taxon>Ascomycota</taxon>
        <taxon>Pezizomycotina</taxon>
        <taxon>Dothideomycetes</taxon>
        <taxon>Dothideomycetidae</taxon>
        <taxon>Mycosphaerellales</taxon>
        <taxon>Teratosphaeriaceae</taxon>
        <taxon>Baudoinia</taxon>
    </lineage>
</organism>
<keyword evidence="2" id="KW-1185">Reference proteome</keyword>